<protein>
    <submittedName>
        <fullName evidence="1">GH17932</fullName>
    </submittedName>
</protein>
<dbReference type="PANTHER" id="PTHR20898:SF0">
    <property type="entry name" value="DAEDALUS ON 3-RELATED"/>
    <property type="match status" value="1"/>
</dbReference>
<dbReference type="InParanoid" id="B4JSK7"/>
<reference evidence="1 2" key="1">
    <citation type="journal article" date="2007" name="Nature">
        <title>Evolution of genes and genomes on the Drosophila phylogeny.</title>
        <authorList>
            <consortium name="Drosophila 12 Genomes Consortium"/>
            <person name="Clark A.G."/>
            <person name="Eisen M.B."/>
            <person name="Smith D.R."/>
            <person name="Bergman C.M."/>
            <person name="Oliver B."/>
            <person name="Markow T.A."/>
            <person name="Kaufman T.C."/>
            <person name="Kellis M."/>
            <person name="Gelbart W."/>
            <person name="Iyer V.N."/>
            <person name="Pollard D.A."/>
            <person name="Sackton T.B."/>
            <person name="Larracuente A.M."/>
            <person name="Singh N.D."/>
            <person name="Abad J.P."/>
            <person name="Abt D.N."/>
            <person name="Adryan B."/>
            <person name="Aguade M."/>
            <person name="Akashi H."/>
            <person name="Anderson W.W."/>
            <person name="Aquadro C.F."/>
            <person name="Ardell D.H."/>
            <person name="Arguello R."/>
            <person name="Artieri C.G."/>
            <person name="Barbash D.A."/>
            <person name="Barker D."/>
            <person name="Barsanti P."/>
            <person name="Batterham P."/>
            <person name="Batzoglou S."/>
            <person name="Begun D."/>
            <person name="Bhutkar A."/>
            <person name="Blanco E."/>
            <person name="Bosak S.A."/>
            <person name="Bradley R.K."/>
            <person name="Brand A.D."/>
            <person name="Brent M.R."/>
            <person name="Brooks A.N."/>
            <person name="Brown R.H."/>
            <person name="Butlin R.K."/>
            <person name="Caggese C."/>
            <person name="Calvi B.R."/>
            <person name="Bernardo de Carvalho A."/>
            <person name="Caspi A."/>
            <person name="Castrezana S."/>
            <person name="Celniker S.E."/>
            <person name="Chang J.L."/>
            <person name="Chapple C."/>
            <person name="Chatterji S."/>
            <person name="Chinwalla A."/>
            <person name="Civetta A."/>
            <person name="Clifton S.W."/>
            <person name="Comeron J.M."/>
            <person name="Costello J.C."/>
            <person name="Coyne J.A."/>
            <person name="Daub J."/>
            <person name="David R.G."/>
            <person name="Delcher A.L."/>
            <person name="Delehaunty K."/>
            <person name="Do C.B."/>
            <person name="Ebling H."/>
            <person name="Edwards K."/>
            <person name="Eickbush T."/>
            <person name="Evans J.D."/>
            <person name="Filipski A."/>
            <person name="Findeiss S."/>
            <person name="Freyhult E."/>
            <person name="Fulton L."/>
            <person name="Fulton R."/>
            <person name="Garcia A.C."/>
            <person name="Gardiner A."/>
            <person name="Garfield D.A."/>
            <person name="Garvin B.E."/>
            <person name="Gibson G."/>
            <person name="Gilbert D."/>
            <person name="Gnerre S."/>
            <person name="Godfrey J."/>
            <person name="Good R."/>
            <person name="Gotea V."/>
            <person name="Gravely B."/>
            <person name="Greenberg A.J."/>
            <person name="Griffiths-Jones S."/>
            <person name="Gross S."/>
            <person name="Guigo R."/>
            <person name="Gustafson E.A."/>
            <person name="Haerty W."/>
            <person name="Hahn M.W."/>
            <person name="Halligan D.L."/>
            <person name="Halpern A.L."/>
            <person name="Halter G.M."/>
            <person name="Han M.V."/>
            <person name="Heger A."/>
            <person name="Hillier L."/>
            <person name="Hinrichs A.S."/>
            <person name="Holmes I."/>
            <person name="Hoskins R.A."/>
            <person name="Hubisz M.J."/>
            <person name="Hultmark D."/>
            <person name="Huntley M.A."/>
            <person name="Jaffe D.B."/>
            <person name="Jagadeeshan S."/>
            <person name="Jeck W.R."/>
            <person name="Johnson J."/>
            <person name="Jones C.D."/>
            <person name="Jordan W.C."/>
            <person name="Karpen G.H."/>
            <person name="Kataoka E."/>
            <person name="Keightley P.D."/>
            <person name="Kheradpour P."/>
            <person name="Kirkness E.F."/>
            <person name="Koerich L.B."/>
            <person name="Kristiansen K."/>
            <person name="Kudrna D."/>
            <person name="Kulathinal R.J."/>
            <person name="Kumar S."/>
            <person name="Kwok R."/>
            <person name="Lander E."/>
            <person name="Langley C.H."/>
            <person name="Lapoint R."/>
            <person name="Lazzaro B.P."/>
            <person name="Lee S.J."/>
            <person name="Levesque L."/>
            <person name="Li R."/>
            <person name="Lin C.F."/>
            <person name="Lin M.F."/>
            <person name="Lindblad-Toh K."/>
            <person name="Llopart A."/>
            <person name="Long M."/>
            <person name="Low L."/>
            <person name="Lozovsky E."/>
            <person name="Lu J."/>
            <person name="Luo M."/>
            <person name="Machado C.A."/>
            <person name="Makalowski W."/>
            <person name="Marzo M."/>
            <person name="Matsuda M."/>
            <person name="Matzkin L."/>
            <person name="McAllister B."/>
            <person name="McBride C.S."/>
            <person name="McKernan B."/>
            <person name="McKernan K."/>
            <person name="Mendez-Lago M."/>
            <person name="Minx P."/>
            <person name="Mollenhauer M.U."/>
            <person name="Montooth K."/>
            <person name="Mount S.M."/>
            <person name="Mu X."/>
            <person name="Myers E."/>
            <person name="Negre B."/>
            <person name="Newfeld S."/>
            <person name="Nielsen R."/>
            <person name="Noor M.A."/>
            <person name="O'Grady P."/>
            <person name="Pachter L."/>
            <person name="Papaceit M."/>
            <person name="Parisi M.J."/>
            <person name="Parisi M."/>
            <person name="Parts L."/>
            <person name="Pedersen J.S."/>
            <person name="Pesole G."/>
            <person name="Phillippy A.M."/>
            <person name="Ponting C.P."/>
            <person name="Pop M."/>
            <person name="Porcelli D."/>
            <person name="Powell J.R."/>
            <person name="Prohaska S."/>
            <person name="Pruitt K."/>
            <person name="Puig M."/>
            <person name="Quesneville H."/>
            <person name="Ram K.R."/>
            <person name="Rand D."/>
            <person name="Rasmussen M.D."/>
            <person name="Reed L.K."/>
            <person name="Reenan R."/>
            <person name="Reily A."/>
            <person name="Remington K.A."/>
            <person name="Rieger T.T."/>
            <person name="Ritchie M.G."/>
            <person name="Robin C."/>
            <person name="Rogers Y.H."/>
            <person name="Rohde C."/>
            <person name="Rozas J."/>
            <person name="Rubenfield M.J."/>
            <person name="Ruiz A."/>
            <person name="Russo S."/>
            <person name="Salzberg S.L."/>
            <person name="Sanchez-Gracia A."/>
            <person name="Saranga D.J."/>
            <person name="Sato H."/>
            <person name="Schaeffer S.W."/>
            <person name="Schatz M.C."/>
            <person name="Schlenke T."/>
            <person name="Schwartz R."/>
            <person name="Segarra C."/>
            <person name="Singh R.S."/>
            <person name="Sirot L."/>
            <person name="Sirota M."/>
            <person name="Sisneros N.B."/>
            <person name="Smith C.D."/>
            <person name="Smith T.F."/>
            <person name="Spieth J."/>
            <person name="Stage D.E."/>
            <person name="Stark A."/>
            <person name="Stephan W."/>
            <person name="Strausberg R.L."/>
            <person name="Strempel S."/>
            <person name="Sturgill D."/>
            <person name="Sutton G."/>
            <person name="Sutton G.G."/>
            <person name="Tao W."/>
            <person name="Teichmann S."/>
            <person name="Tobari Y.N."/>
            <person name="Tomimura Y."/>
            <person name="Tsolas J.M."/>
            <person name="Valente V.L."/>
            <person name="Venter E."/>
            <person name="Venter J.C."/>
            <person name="Vicario S."/>
            <person name="Vieira F.G."/>
            <person name="Vilella A.J."/>
            <person name="Villasante A."/>
            <person name="Walenz B."/>
            <person name="Wang J."/>
            <person name="Wasserman M."/>
            <person name="Watts T."/>
            <person name="Wilson D."/>
            <person name="Wilson R.K."/>
            <person name="Wing R.A."/>
            <person name="Wolfner M.F."/>
            <person name="Wong A."/>
            <person name="Wong G.K."/>
            <person name="Wu C.I."/>
            <person name="Wu G."/>
            <person name="Yamamoto D."/>
            <person name="Yang H.P."/>
            <person name="Yang S.P."/>
            <person name="Yorke J.A."/>
            <person name="Yoshida K."/>
            <person name="Zdobnov E."/>
            <person name="Zhang P."/>
            <person name="Zhang Y."/>
            <person name="Zimin A.V."/>
            <person name="Baldwin J."/>
            <person name="Abdouelleil A."/>
            <person name="Abdulkadir J."/>
            <person name="Abebe A."/>
            <person name="Abera B."/>
            <person name="Abreu J."/>
            <person name="Acer S.C."/>
            <person name="Aftuck L."/>
            <person name="Alexander A."/>
            <person name="An P."/>
            <person name="Anderson E."/>
            <person name="Anderson S."/>
            <person name="Arachi H."/>
            <person name="Azer M."/>
            <person name="Bachantsang P."/>
            <person name="Barry A."/>
            <person name="Bayul T."/>
            <person name="Berlin A."/>
            <person name="Bessette D."/>
            <person name="Bloom T."/>
            <person name="Blye J."/>
            <person name="Boguslavskiy L."/>
            <person name="Bonnet C."/>
            <person name="Boukhgalter B."/>
            <person name="Bourzgui I."/>
            <person name="Brown A."/>
            <person name="Cahill P."/>
            <person name="Channer S."/>
            <person name="Cheshatsang Y."/>
            <person name="Chuda L."/>
            <person name="Citroen M."/>
            <person name="Collymore A."/>
            <person name="Cooke P."/>
            <person name="Costello M."/>
            <person name="D'Aco K."/>
            <person name="Daza R."/>
            <person name="De Haan G."/>
            <person name="DeGray S."/>
            <person name="DeMaso C."/>
            <person name="Dhargay N."/>
            <person name="Dooley K."/>
            <person name="Dooley E."/>
            <person name="Doricent M."/>
            <person name="Dorje P."/>
            <person name="Dorjee K."/>
            <person name="Dupes A."/>
            <person name="Elong R."/>
            <person name="Falk J."/>
            <person name="Farina A."/>
            <person name="Faro S."/>
            <person name="Ferguson D."/>
            <person name="Fisher S."/>
            <person name="Foley C.D."/>
            <person name="Franke A."/>
            <person name="Friedrich D."/>
            <person name="Gadbois L."/>
            <person name="Gearin G."/>
            <person name="Gearin C.R."/>
            <person name="Giannoukos G."/>
            <person name="Goode T."/>
            <person name="Graham J."/>
            <person name="Grandbois E."/>
            <person name="Grewal S."/>
            <person name="Gyaltsen K."/>
            <person name="Hafez N."/>
            <person name="Hagos B."/>
            <person name="Hall J."/>
            <person name="Henson C."/>
            <person name="Hollinger A."/>
            <person name="Honan T."/>
            <person name="Huard M.D."/>
            <person name="Hughes L."/>
            <person name="Hurhula B."/>
            <person name="Husby M.E."/>
            <person name="Kamat A."/>
            <person name="Kanga B."/>
            <person name="Kashin S."/>
            <person name="Khazanovich D."/>
            <person name="Kisner P."/>
            <person name="Lance K."/>
            <person name="Lara M."/>
            <person name="Lee W."/>
            <person name="Lennon N."/>
            <person name="Letendre F."/>
            <person name="LeVine R."/>
            <person name="Lipovsky A."/>
            <person name="Liu X."/>
            <person name="Liu J."/>
            <person name="Liu S."/>
            <person name="Lokyitsang T."/>
            <person name="Lokyitsang Y."/>
            <person name="Lubonja R."/>
            <person name="Lui A."/>
            <person name="MacDonald P."/>
            <person name="Magnisalis V."/>
            <person name="Maru K."/>
            <person name="Matthews C."/>
            <person name="McCusker W."/>
            <person name="McDonough S."/>
            <person name="Mehta T."/>
            <person name="Meldrim J."/>
            <person name="Meneus L."/>
            <person name="Mihai O."/>
            <person name="Mihalev A."/>
            <person name="Mihova T."/>
            <person name="Mittelman R."/>
            <person name="Mlenga V."/>
            <person name="Montmayeur A."/>
            <person name="Mulrain L."/>
            <person name="Navidi A."/>
            <person name="Naylor J."/>
            <person name="Negash T."/>
            <person name="Nguyen T."/>
            <person name="Nguyen N."/>
            <person name="Nicol R."/>
            <person name="Norbu C."/>
            <person name="Norbu N."/>
            <person name="Novod N."/>
            <person name="O'Neill B."/>
            <person name="Osman S."/>
            <person name="Markiewicz E."/>
            <person name="Oyono O.L."/>
            <person name="Patti C."/>
            <person name="Phunkhang P."/>
            <person name="Pierre F."/>
            <person name="Priest M."/>
            <person name="Raghuraman S."/>
            <person name="Rege F."/>
            <person name="Reyes R."/>
            <person name="Rise C."/>
            <person name="Rogov P."/>
            <person name="Ross K."/>
            <person name="Ryan E."/>
            <person name="Settipalli S."/>
            <person name="Shea T."/>
            <person name="Sherpa N."/>
            <person name="Shi L."/>
            <person name="Shih D."/>
            <person name="Sparrow T."/>
            <person name="Spaulding J."/>
            <person name="Stalker J."/>
            <person name="Stange-Thomann N."/>
            <person name="Stavropoulos S."/>
            <person name="Stone C."/>
            <person name="Strader C."/>
            <person name="Tesfaye S."/>
            <person name="Thomson T."/>
            <person name="Thoulutsang Y."/>
            <person name="Thoulutsang D."/>
            <person name="Topham K."/>
            <person name="Topping I."/>
            <person name="Tsamla T."/>
            <person name="Vassiliev H."/>
            <person name="Vo A."/>
            <person name="Wangchuk T."/>
            <person name="Wangdi T."/>
            <person name="Weiand M."/>
            <person name="Wilkinson J."/>
            <person name="Wilson A."/>
            <person name="Yadav S."/>
            <person name="Young G."/>
            <person name="Yu Q."/>
            <person name="Zembek L."/>
            <person name="Zhong D."/>
            <person name="Zimmer A."/>
            <person name="Zwirko Z."/>
            <person name="Jaffe D.B."/>
            <person name="Alvarez P."/>
            <person name="Brockman W."/>
            <person name="Butler J."/>
            <person name="Chin C."/>
            <person name="Gnerre S."/>
            <person name="Grabherr M."/>
            <person name="Kleber M."/>
            <person name="Mauceli E."/>
            <person name="MacCallum I."/>
        </authorList>
    </citation>
    <scope>NUCLEOTIDE SEQUENCE [LARGE SCALE GENOMIC DNA]</scope>
    <source>
        <strain evidence="2">Tucson 15287-2541.00</strain>
    </source>
</reference>
<dbReference type="EMBL" id="CH916373">
    <property type="protein sequence ID" value="EDV94747.1"/>
    <property type="molecule type" value="Genomic_DNA"/>
</dbReference>
<dbReference type="PANTHER" id="PTHR20898">
    <property type="entry name" value="DAEDALUS ON 3-RELATED-RELATED"/>
    <property type="match status" value="1"/>
</dbReference>
<sequence length="105" mass="12782">MDLQFFQKASGYQPWLYKFTIDVCRFFRKAYNPVAIMVYKVFKDFSNFNHTCPYKGELIIDGLYLRYDKIPVRWPAGNFMLQLKWGVDKQILLTEKFYFYVIEDF</sequence>
<dbReference type="OMA" id="FTIDVCR"/>
<dbReference type="SMART" id="SM00697">
    <property type="entry name" value="DM8"/>
    <property type="match status" value="1"/>
</dbReference>
<organism evidence="2">
    <name type="scientific">Drosophila grimshawi</name>
    <name type="common">Hawaiian fruit fly</name>
    <name type="synonym">Idiomyia grimshawi</name>
    <dbReference type="NCBI Taxonomy" id="7222"/>
    <lineage>
        <taxon>Eukaryota</taxon>
        <taxon>Metazoa</taxon>
        <taxon>Ecdysozoa</taxon>
        <taxon>Arthropoda</taxon>
        <taxon>Hexapoda</taxon>
        <taxon>Insecta</taxon>
        <taxon>Pterygota</taxon>
        <taxon>Neoptera</taxon>
        <taxon>Endopterygota</taxon>
        <taxon>Diptera</taxon>
        <taxon>Brachycera</taxon>
        <taxon>Muscomorpha</taxon>
        <taxon>Ephydroidea</taxon>
        <taxon>Drosophilidae</taxon>
        <taxon>Drosophila</taxon>
        <taxon>Hawaiian Drosophila</taxon>
    </lineage>
</organism>
<keyword evidence="2" id="KW-1185">Reference proteome</keyword>
<dbReference type="Proteomes" id="UP000001070">
    <property type="component" value="Unassembled WGS sequence"/>
</dbReference>
<gene>
    <name evidence="1" type="primary">Dgri\GH17932</name>
    <name evidence="1" type="ORF">Dgri_GH17932</name>
</gene>
<dbReference type="PhylomeDB" id="B4JSK7"/>
<name>B4JSK7_DROGR</name>
<dbReference type="Pfam" id="PF06477">
    <property type="entry name" value="DUF1091"/>
    <property type="match status" value="1"/>
</dbReference>
<dbReference type="HOGENOM" id="CLU_116900_1_1_1"/>
<dbReference type="InterPro" id="IPR010512">
    <property type="entry name" value="DUF1091"/>
</dbReference>
<dbReference type="AlphaFoldDB" id="B4JSK7"/>
<evidence type="ECO:0000313" key="2">
    <source>
        <dbReference type="Proteomes" id="UP000001070"/>
    </source>
</evidence>
<accession>B4JSK7</accession>
<dbReference type="OrthoDB" id="7727171at2759"/>
<evidence type="ECO:0000313" key="1">
    <source>
        <dbReference type="EMBL" id="EDV94747.1"/>
    </source>
</evidence>
<proteinExistence type="predicted"/>